<dbReference type="EMBL" id="JAUSVU010000029">
    <property type="protein sequence ID" value="MDQ0536625.1"/>
    <property type="molecule type" value="Genomic_DNA"/>
</dbReference>
<dbReference type="RefSeq" id="WP_209989560.1">
    <property type="nucleotide sequence ID" value="NZ_JAGINO010000029.1"/>
</dbReference>
<accession>A0ABU0MT41</accession>
<comment type="caution">
    <text evidence="1">The sequence shown here is derived from an EMBL/GenBank/DDBJ whole genome shotgun (WGS) entry which is preliminary data.</text>
</comment>
<protein>
    <submittedName>
        <fullName evidence="1">DNA-binding NtrC family response regulator</fullName>
    </submittedName>
</protein>
<keyword evidence="2" id="KW-1185">Reference proteome</keyword>
<dbReference type="Gene3D" id="3.40.50.2300">
    <property type="match status" value="1"/>
</dbReference>
<organism evidence="1 2">
    <name type="scientific">Azospirillum picis</name>
    <dbReference type="NCBI Taxonomy" id="488438"/>
    <lineage>
        <taxon>Bacteria</taxon>
        <taxon>Pseudomonadati</taxon>
        <taxon>Pseudomonadota</taxon>
        <taxon>Alphaproteobacteria</taxon>
        <taxon>Rhodospirillales</taxon>
        <taxon>Azospirillaceae</taxon>
        <taxon>Azospirillum</taxon>
    </lineage>
</organism>
<proteinExistence type="predicted"/>
<gene>
    <name evidence="1" type="ORF">QO018_005522</name>
</gene>
<dbReference type="InterPro" id="IPR011006">
    <property type="entry name" value="CheY-like_superfamily"/>
</dbReference>
<evidence type="ECO:0000313" key="1">
    <source>
        <dbReference type="EMBL" id="MDQ0536625.1"/>
    </source>
</evidence>
<dbReference type="Proteomes" id="UP001244552">
    <property type="component" value="Unassembled WGS sequence"/>
</dbReference>
<sequence length="160" mass="17905">MTKKRPEAPSYRITCFTIYIFTHHPRDREINAAPEIIGNTVVVLEQNAVLRLGVEALLESWGCHVISGEYIEHILADIKENSLRPTVMLLPPMNGEQTGDQLARHFEAELGYPLPWIGVTGDLSLIQRWKAGAFGGILLEMPCTPTTLQAAFIKALQQKR</sequence>
<keyword evidence="1" id="KW-0238">DNA-binding</keyword>
<name>A0ABU0MT41_9PROT</name>
<dbReference type="GO" id="GO:0003677">
    <property type="term" value="F:DNA binding"/>
    <property type="evidence" value="ECO:0007669"/>
    <property type="project" value="UniProtKB-KW"/>
</dbReference>
<dbReference type="SUPFAM" id="SSF52172">
    <property type="entry name" value="CheY-like"/>
    <property type="match status" value="1"/>
</dbReference>
<evidence type="ECO:0000313" key="2">
    <source>
        <dbReference type="Proteomes" id="UP001244552"/>
    </source>
</evidence>
<reference evidence="1 2" key="1">
    <citation type="submission" date="2023-07" db="EMBL/GenBank/DDBJ databases">
        <title>Genomic Encyclopedia of Type Strains, Phase IV (KMG-IV): sequencing the most valuable type-strain genomes for metagenomic binning, comparative biology and taxonomic classification.</title>
        <authorList>
            <person name="Goeker M."/>
        </authorList>
    </citation>
    <scope>NUCLEOTIDE SEQUENCE [LARGE SCALE GENOMIC DNA]</scope>
    <source>
        <strain evidence="1 2">DSM 19922</strain>
    </source>
</reference>